<feature type="transmembrane region" description="Helical" evidence="8">
    <location>
        <begin position="322"/>
        <end position="338"/>
    </location>
</feature>
<name>A0ABR2PIL0_9ROSI</name>
<feature type="domain" description="Cleavage inducing molecular chaperone Jiv" evidence="9">
    <location>
        <begin position="521"/>
        <end position="617"/>
    </location>
</feature>
<feature type="compositionally biased region" description="Polar residues" evidence="7">
    <location>
        <begin position="45"/>
        <end position="65"/>
    </location>
</feature>
<evidence type="ECO:0000256" key="8">
    <source>
        <dbReference type="SAM" id="Phobius"/>
    </source>
</evidence>
<feature type="transmembrane region" description="Helical" evidence="8">
    <location>
        <begin position="236"/>
        <end position="257"/>
    </location>
</feature>
<feature type="region of interest" description="Disordered" evidence="7">
    <location>
        <begin position="671"/>
        <end position="693"/>
    </location>
</feature>
<feature type="region of interest" description="Disordered" evidence="7">
    <location>
        <begin position="614"/>
        <end position="645"/>
    </location>
</feature>
<evidence type="ECO:0000256" key="1">
    <source>
        <dbReference type="ARBA" id="ARBA00004477"/>
    </source>
</evidence>
<feature type="compositionally biased region" description="Polar residues" evidence="7">
    <location>
        <begin position="85"/>
        <end position="94"/>
    </location>
</feature>
<dbReference type="PANTHER" id="PTHR45270">
    <property type="entry name" value="OS03G0832900 PROTEIN"/>
    <property type="match status" value="1"/>
</dbReference>
<evidence type="ECO:0000256" key="7">
    <source>
        <dbReference type="SAM" id="MobiDB-lite"/>
    </source>
</evidence>
<feature type="compositionally biased region" description="Basic and acidic residues" evidence="7">
    <location>
        <begin position="14"/>
        <end position="41"/>
    </location>
</feature>
<feature type="region of interest" description="Disordered" evidence="7">
    <location>
        <begin position="83"/>
        <end position="110"/>
    </location>
</feature>
<feature type="compositionally biased region" description="Low complexity" evidence="7">
    <location>
        <begin position="618"/>
        <end position="633"/>
    </location>
</feature>
<evidence type="ECO:0000313" key="11">
    <source>
        <dbReference type="Proteomes" id="UP001396334"/>
    </source>
</evidence>
<evidence type="ECO:0000256" key="4">
    <source>
        <dbReference type="ARBA" id="ARBA00022824"/>
    </source>
</evidence>
<feature type="region of interest" description="Disordered" evidence="7">
    <location>
        <begin position="372"/>
        <end position="408"/>
    </location>
</feature>
<proteinExistence type="inferred from homology"/>
<feature type="transmembrane region" description="Helical" evidence="8">
    <location>
        <begin position="827"/>
        <end position="848"/>
    </location>
</feature>
<dbReference type="Proteomes" id="UP001396334">
    <property type="component" value="Unassembled WGS sequence"/>
</dbReference>
<keyword evidence="5 8" id="KW-1133">Transmembrane helix</keyword>
<dbReference type="Pfam" id="PF07019">
    <property type="entry name" value="EMC6"/>
    <property type="match status" value="1"/>
</dbReference>
<dbReference type="InterPro" id="IPR036869">
    <property type="entry name" value="J_dom_sf"/>
</dbReference>
<gene>
    <name evidence="10" type="ORF">V6N11_065869</name>
</gene>
<dbReference type="Pfam" id="PF14901">
    <property type="entry name" value="Jiv90"/>
    <property type="match status" value="1"/>
</dbReference>
<dbReference type="InterPro" id="IPR032843">
    <property type="entry name" value="Jiv"/>
</dbReference>
<reference evidence="10 11" key="1">
    <citation type="journal article" date="2024" name="G3 (Bethesda)">
        <title>Genome assembly of Hibiscus sabdariffa L. provides insights into metabolisms of medicinal natural products.</title>
        <authorList>
            <person name="Kim T."/>
        </authorList>
    </citation>
    <scope>NUCLEOTIDE SEQUENCE [LARGE SCALE GENOMIC DNA]</scope>
    <source>
        <strain evidence="10">TK-2024</strain>
        <tissue evidence="10">Old leaves</tissue>
    </source>
</reference>
<keyword evidence="6 8" id="KW-0472">Membrane</keyword>
<dbReference type="PANTHER" id="PTHR45270:SF4">
    <property type="entry name" value="CHAPERONE DNAJ-DOMAIN SUPERFAMILY PROTEIN"/>
    <property type="match status" value="1"/>
</dbReference>
<comment type="caution">
    <text evidence="10">The sequence shown here is derived from an EMBL/GenBank/DDBJ whole genome shotgun (WGS) entry which is preliminary data.</text>
</comment>
<feature type="region of interest" description="Disordered" evidence="7">
    <location>
        <begin position="1"/>
        <end position="70"/>
    </location>
</feature>
<dbReference type="InterPro" id="IPR029008">
    <property type="entry name" value="EMC6-like"/>
</dbReference>
<evidence type="ECO:0000256" key="3">
    <source>
        <dbReference type="ARBA" id="ARBA00022692"/>
    </source>
</evidence>
<organism evidence="10 11">
    <name type="scientific">Hibiscus sabdariffa</name>
    <name type="common">roselle</name>
    <dbReference type="NCBI Taxonomy" id="183260"/>
    <lineage>
        <taxon>Eukaryota</taxon>
        <taxon>Viridiplantae</taxon>
        <taxon>Streptophyta</taxon>
        <taxon>Embryophyta</taxon>
        <taxon>Tracheophyta</taxon>
        <taxon>Spermatophyta</taxon>
        <taxon>Magnoliopsida</taxon>
        <taxon>eudicotyledons</taxon>
        <taxon>Gunneridae</taxon>
        <taxon>Pentapetalae</taxon>
        <taxon>rosids</taxon>
        <taxon>malvids</taxon>
        <taxon>Malvales</taxon>
        <taxon>Malvaceae</taxon>
        <taxon>Malvoideae</taxon>
        <taxon>Hibiscus</taxon>
    </lineage>
</organism>
<keyword evidence="11" id="KW-1185">Reference proteome</keyword>
<feature type="compositionally biased region" description="Low complexity" evidence="7">
    <location>
        <begin position="1"/>
        <end position="10"/>
    </location>
</feature>
<feature type="compositionally biased region" description="Polar residues" evidence="7">
    <location>
        <begin position="372"/>
        <end position="392"/>
    </location>
</feature>
<comment type="similarity">
    <text evidence="2">Belongs to the EMC6 family.</text>
</comment>
<protein>
    <recommendedName>
        <fullName evidence="9">Cleavage inducing molecular chaperone Jiv domain-containing protein</fullName>
    </recommendedName>
</protein>
<dbReference type="EMBL" id="JBBPBN010000059">
    <property type="protein sequence ID" value="KAK8988274.1"/>
    <property type="molecule type" value="Genomic_DNA"/>
</dbReference>
<evidence type="ECO:0000313" key="10">
    <source>
        <dbReference type="EMBL" id="KAK8988274.1"/>
    </source>
</evidence>
<dbReference type="SUPFAM" id="SSF46565">
    <property type="entry name" value="Chaperone J-domain"/>
    <property type="match status" value="1"/>
</dbReference>
<keyword evidence="4" id="KW-0256">Endoplasmic reticulum</keyword>
<feature type="transmembrane region" description="Helical" evidence="8">
    <location>
        <begin position="886"/>
        <end position="906"/>
    </location>
</feature>
<evidence type="ECO:0000256" key="6">
    <source>
        <dbReference type="ARBA" id="ARBA00023136"/>
    </source>
</evidence>
<feature type="transmembrane region" description="Helical" evidence="8">
    <location>
        <begin position="264"/>
        <end position="290"/>
    </location>
</feature>
<evidence type="ECO:0000256" key="2">
    <source>
        <dbReference type="ARBA" id="ARBA00009436"/>
    </source>
</evidence>
<evidence type="ECO:0000259" key="9">
    <source>
        <dbReference type="Pfam" id="PF14901"/>
    </source>
</evidence>
<accession>A0ABR2PIL0</accession>
<keyword evidence="3 8" id="KW-0812">Transmembrane</keyword>
<sequence length="912" mass="101342">MARKGNQQKNGKQKVLEAGHRVSNVKERGKANEKLVFHGEELPNGNPSDGTLTETVSKGHQTGTENPEIPATTEKHADAAKGLGQSISSGSNSGDCIENAASDDPSTRREWNEISPDGNLHLKHKNGIWGCLLNGSHLKDAMENVKFSDYMAVRNMRAVVRASAASTLKVISQWLERQRPIFISLTTKMYNVRDHVKVKVERLYPIVLTWLRHFGNIMLLLSIIWLDCTLRGIDSFLRMGTTSFFSVIWCSIFSVIAMVGMLKFLMLLVVAALTAVFIGFTLAMLVVALFGFIFLWFYGSFWTTLLVIFLGGLAYSFSHERLALSITTIYSVYCAWMYAGWLGLLLAINLSFISSDILIYYLKNNINQQARPNVNPEQTNGTHASFSENSPGFSADRGPGVASTSGVDTEITSEEEVARLLNCTDYYTVLGLSRYQNVDVNALKREYRKKAMMLLKNFKMHEVLLDSMKRKAYDDELRREELLNYFRRFQNASQKNGGHGIFPSGFGWSEADGEEAFGEPRRISCKKCGNFHFWIQTKKSKSQARWCQECQGFHQAKDGDGWVEQSSQPFLFGLLQKVGAPTAYVCADSKIYNATEWYACQGMRCPPNTHKPSFHVNTSLTSKHSTSKGSSSGQRGGKIPTPNPEETMTEAEFLEWLQNAAQAGMFDDFLGSSSAESPVTKPGSGSKTNGSNMGGGTGTGIYFYFSNTNPAESDFRKKHSSKGSESTCPSWCHVAASQRLWNGSKVGPAGSDFTGPATLHHPSELCFFLKFGICKKNGLFTSYSPILWKVDIMAGHSDSSSSEKKSSEAMTNVPIFSAENMQNNMKVIYYSRTFMSIIGGVIAGILGFTGFMGFVFYFLVMAITSIGLIAKAKFSVHSYFDSWNRIILDGFMGGLMSFVLFWTFAYDIVHIF</sequence>
<feature type="transmembrane region" description="Helical" evidence="8">
    <location>
        <begin position="296"/>
        <end position="315"/>
    </location>
</feature>
<evidence type="ECO:0000256" key="5">
    <source>
        <dbReference type="ARBA" id="ARBA00022989"/>
    </source>
</evidence>
<feature type="transmembrane region" description="Helical" evidence="8">
    <location>
        <begin position="203"/>
        <end position="224"/>
    </location>
</feature>
<comment type="subcellular location">
    <subcellularLocation>
        <location evidence="1">Endoplasmic reticulum membrane</location>
        <topology evidence="1">Multi-pass membrane protein</topology>
    </subcellularLocation>
</comment>